<dbReference type="EMBL" id="QOKZ01000018">
    <property type="protein sequence ID" value="RMC30302.1"/>
    <property type="molecule type" value="Genomic_DNA"/>
</dbReference>
<evidence type="ECO:0000313" key="2">
    <source>
        <dbReference type="EMBL" id="RMC30302.1"/>
    </source>
</evidence>
<feature type="non-terminal residue" evidence="2">
    <location>
        <position position="1"/>
    </location>
</feature>
<dbReference type="Proteomes" id="UP000273516">
    <property type="component" value="Unassembled WGS sequence"/>
</dbReference>
<feature type="region of interest" description="Disordered" evidence="1">
    <location>
        <begin position="1"/>
        <end position="47"/>
    </location>
</feature>
<name>A0A3M0LXX3_9RHOB</name>
<accession>A0A3M0LXX3</accession>
<dbReference type="AlphaFoldDB" id="A0A3M0LXX3"/>
<sequence>HLPGQRQHAVDERASRLARRPISRTEISYAPSSIGLPGKTSSGMEVRCIPNSPRRRCGAPYRRGSCSEMMDDCLRFQHHPACERTGAGSVATISSIAPVRAEMG</sequence>
<organism evidence="2 3">
    <name type="scientific">Paracoccus alkanivorans</name>
    <dbReference type="NCBI Taxonomy" id="2116655"/>
    <lineage>
        <taxon>Bacteria</taxon>
        <taxon>Pseudomonadati</taxon>
        <taxon>Pseudomonadota</taxon>
        <taxon>Alphaproteobacteria</taxon>
        <taxon>Rhodobacterales</taxon>
        <taxon>Paracoccaceae</taxon>
        <taxon>Paracoccus</taxon>
    </lineage>
</organism>
<evidence type="ECO:0000313" key="3">
    <source>
        <dbReference type="Proteomes" id="UP000273516"/>
    </source>
</evidence>
<comment type="caution">
    <text evidence="2">The sequence shown here is derived from an EMBL/GenBank/DDBJ whole genome shotgun (WGS) entry which is preliminary data.</text>
</comment>
<evidence type="ECO:0000256" key="1">
    <source>
        <dbReference type="SAM" id="MobiDB-lite"/>
    </source>
</evidence>
<gene>
    <name evidence="2" type="ORF">C9E81_21705</name>
</gene>
<protein>
    <submittedName>
        <fullName evidence="2">Uncharacterized protein</fullName>
    </submittedName>
</protein>
<keyword evidence="3" id="KW-1185">Reference proteome</keyword>
<proteinExistence type="predicted"/>
<reference evidence="2 3" key="1">
    <citation type="submission" date="2018-07" db="EMBL/GenBank/DDBJ databases">
        <authorList>
            <person name="Zhang Y."/>
            <person name="Wang L."/>
            <person name="Ma S."/>
        </authorList>
    </citation>
    <scope>NUCLEOTIDE SEQUENCE [LARGE SCALE GENOMIC DNA]</scope>
    <source>
        <strain evidence="2 3">4-2</strain>
    </source>
</reference>